<dbReference type="AlphaFoldDB" id="A0A9X3MBM5"/>
<feature type="transmembrane region" description="Helical" evidence="1">
    <location>
        <begin position="104"/>
        <end position="123"/>
    </location>
</feature>
<proteinExistence type="predicted"/>
<evidence type="ECO:0000256" key="1">
    <source>
        <dbReference type="SAM" id="Phobius"/>
    </source>
</evidence>
<evidence type="ECO:0000313" key="2">
    <source>
        <dbReference type="EMBL" id="MCZ9307901.1"/>
    </source>
</evidence>
<keyword evidence="1" id="KW-1133">Transmembrane helix</keyword>
<keyword evidence="1" id="KW-0812">Transmembrane</keyword>
<protein>
    <submittedName>
        <fullName evidence="2">Uncharacterized protein</fullName>
    </submittedName>
</protein>
<keyword evidence="1" id="KW-0472">Membrane</keyword>
<dbReference type="Proteomes" id="UP001146430">
    <property type="component" value="Unassembled WGS sequence"/>
</dbReference>
<feature type="transmembrane region" description="Helical" evidence="1">
    <location>
        <begin position="69"/>
        <end position="92"/>
    </location>
</feature>
<feature type="transmembrane region" description="Helical" evidence="1">
    <location>
        <begin position="20"/>
        <end position="43"/>
    </location>
</feature>
<comment type="caution">
    <text evidence="2">The sequence shown here is derived from an EMBL/GenBank/DDBJ whole genome shotgun (WGS) entry which is preliminary data.</text>
</comment>
<gene>
    <name evidence="2" type="ORF">L8V01_10505</name>
</gene>
<sequence length="171" mass="18692">MSDQRNDGSSLGANVCCEKVFLGTIVLVLALSALNVVLCIVSFDEYADAFVSIHRDSFNGIEDVQVERWILRGLLLIRSVVALSWIASFVYLKKMLKKSDGNSSLIMGVYSVLSAIGFGYLVLRAELPSLVVVRSVQAVICLALAGYLGIERLKAPESFQVSDRTEIEEKG</sequence>
<dbReference type="EMBL" id="JAKMUU010000008">
    <property type="protein sequence ID" value="MCZ9307901.1"/>
    <property type="molecule type" value="Genomic_DNA"/>
</dbReference>
<dbReference type="RefSeq" id="WP_269946999.1">
    <property type="nucleotide sequence ID" value="NZ_JAKMUU010000008.1"/>
</dbReference>
<evidence type="ECO:0000313" key="3">
    <source>
        <dbReference type="Proteomes" id="UP001146430"/>
    </source>
</evidence>
<feature type="transmembrane region" description="Helical" evidence="1">
    <location>
        <begin position="129"/>
        <end position="150"/>
    </location>
</feature>
<accession>A0A9X3MBM5</accession>
<name>A0A9X3MBM5_9CORY</name>
<reference evidence="2" key="1">
    <citation type="submission" date="2022-02" db="EMBL/GenBank/DDBJ databases">
        <title>Corynebacterium sp. from urogenital microbiome.</title>
        <authorList>
            <person name="Cappelli E.A."/>
            <person name="Ribeiro T.G."/>
            <person name="Peixe L."/>
        </authorList>
    </citation>
    <scope>NUCLEOTIDE SEQUENCE</scope>
    <source>
        <strain evidence="2">C8Ua_181</strain>
    </source>
</reference>
<organism evidence="2 3">
    <name type="scientific">Corynebacterium curieae</name>
    <dbReference type="NCBI Taxonomy" id="2913500"/>
    <lineage>
        <taxon>Bacteria</taxon>
        <taxon>Bacillati</taxon>
        <taxon>Actinomycetota</taxon>
        <taxon>Actinomycetes</taxon>
        <taxon>Mycobacteriales</taxon>
        <taxon>Corynebacteriaceae</taxon>
        <taxon>Corynebacterium</taxon>
    </lineage>
</organism>